<evidence type="ECO:0000256" key="1">
    <source>
        <dbReference type="ARBA" id="ARBA00023015"/>
    </source>
</evidence>
<dbReference type="SUPFAM" id="SSF46689">
    <property type="entry name" value="Homeodomain-like"/>
    <property type="match status" value="2"/>
</dbReference>
<dbReference type="Gene3D" id="2.60.120.10">
    <property type="entry name" value="Jelly Rolls"/>
    <property type="match status" value="1"/>
</dbReference>
<dbReference type="Pfam" id="PF02311">
    <property type="entry name" value="AraC_binding"/>
    <property type="match status" value="1"/>
</dbReference>
<dbReference type="Pfam" id="PF12833">
    <property type="entry name" value="HTH_18"/>
    <property type="match status" value="1"/>
</dbReference>
<dbReference type="InterPro" id="IPR037923">
    <property type="entry name" value="HTH-like"/>
</dbReference>
<accession>A0ABQ5N8I2</accession>
<dbReference type="InterPro" id="IPR009057">
    <property type="entry name" value="Homeodomain-like_sf"/>
</dbReference>
<keyword evidence="2" id="KW-0238">DNA-binding</keyword>
<dbReference type="PROSITE" id="PS00041">
    <property type="entry name" value="HTH_ARAC_FAMILY_1"/>
    <property type="match status" value="1"/>
</dbReference>
<name>A0ABQ5N8I2_9CLOT</name>
<feature type="domain" description="HTH araC/xylS-type" evidence="4">
    <location>
        <begin position="186"/>
        <end position="283"/>
    </location>
</feature>
<comment type="caution">
    <text evidence="5">The sequence shown here is derived from an EMBL/GenBank/DDBJ whole genome shotgun (WGS) entry which is preliminary data.</text>
</comment>
<proteinExistence type="predicted"/>
<dbReference type="Gene3D" id="1.10.10.60">
    <property type="entry name" value="Homeodomain-like"/>
    <property type="match status" value="2"/>
</dbReference>
<keyword evidence="3" id="KW-0804">Transcription</keyword>
<reference evidence="5 6" key="1">
    <citation type="journal article" date="2024" name="Int. J. Syst. Evol. Microbiol.">
        <title>Clostridium omnivorum sp. nov., isolated from anoxic soil under the treatment of reductive soil disinfestation.</title>
        <authorList>
            <person name="Ueki A."/>
            <person name="Tonouchi A."/>
            <person name="Kaku N."/>
            <person name="Honma S."/>
            <person name="Ueki K."/>
        </authorList>
    </citation>
    <scope>NUCLEOTIDE SEQUENCE [LARGE SCALE GENOMIC DNA]</scope>
    <source>
        <strain evidence="5 6">E14</strain>
    </source>
</reference>
<evidence type="ECO:0000313" key="6">
    <source>
        <dbReference type="Proteomes" id="UP001208567"/>
    </source>
</evidence>
<dbReference type="PANTHER" id="PTHR43280">
    <property type="entry name" value="ARAC-FAMILY TRANSCRIPTIONAL REGULATOR"/>
    <property type="match status" value="1"/>
</dbReference>
<gene>
    <name evidence="5" type="ORF">bsdE14_29670</name>
</gene>
<sequence>MEKELSGYKRGYLKEDFIYFHLKDKKSMEFELHYHDFNKIIITLSGKVTYLVEGKSYNLKPWDILFVSSNQVHKAIIASEEVYERIIIWVNPQFIEKHNRSDCNLLTCFELTLLQKFNMLRLTKEPLNQLKHTLNQLEVACKSNEFGSQILKNSLFLQLLVHLNRLMLRSSDWVIKDQIYYDKNIEDILSYINENIRENMSVDSIADKFYINRHYLMHKFKKETGYTIHNYIVQKKIALASSLIIQGVSIMEVCETCGFNDYSSFVRAYKKQYGLPPKKHFSLLKSLEEEYKSRHII</sequence>
<dbReference type="SUPFAM" id="SSF51215">
    <property type="entry name" value="Regulatory protein AraC"/>
    <property type="match status" value="1"/>
</dbReference>
<protein>
    <submittedName>
        <fullName evidence="5">AraC family transcriptional regulator</fullName>
    </submittedName>
</protein>
<dbReference type="PROSITE" id="PS01124">
    <property type="entry name" value="HTH_ARAC_FAMILY_2"/>
    <property type="match status" value="1"/>
</dbReference>
<dbReference type="InterPro" id="IPR014710">
    <property type="entry name" value="RmlC-like_jellyroll"/>
</dbReference>
<dbReference type="InterPro" id="IPR018062">
    <property type="entry name" value="HTH_AraC-typ_CS"/>
</dbReference>
<evidence type="ECO:0000259" key="4">
    <source>
        <dbReference type="PROSITE" id="PS01124"/>
    </source>
</evidence>
<dbReference type="Proteomes" id="UP001208567">
    <property type="component" value="Unassembled WGS sequence"/>
</dbReference>
<evidence type="ECO:0000256" key="3">
    <source>
        <dbReference type="ARBA" id="ARBA00023163"/>
    </source>
</evidence>
<evidence type="ECO:0000313" key="5">
    <source>
        <dbReference type="EMBL" id="GLC31557.1"/>
    </source>
</evidence>
<evidence type="ECO:0000256" key="2">
    <source>
        <dbReference type="ARBA" id="ARBA00023125"/>
    </source>
</evidence>
<keyword evidence="6" id="KW-1185">Reference proteome</keyword>
<dbReference type="SMART" id="SM00342">
    <property type="entry name" value="HTH_ARAC"/>
    <property type="match status" value="1"/>
</dbReference>
<dbReference type="PANTHER" id="PTHR43280:SF34">
    <property type="entry name" value="ARAC-FAMILY TRANSCRIPTIONAL REGULATOR"/>
    <property type="match status" value="1"/>
</dbReference>
<dbReference type="InterPro" id="IPR018060">
    <property type="entry name" value="HTH_AraC"/>
</dbReference>
<dbReference type="RefSeq" id="WP_264850890.1">
    <property type="nucleotide sequence ID" value="NZ_BRXR01000001.1"/>
</dbReference>
<organism evidence="5 6">
    <name type="scientific">Clostridium omnivorum</name>
    <dbReference type="NCBI Taxonomy" id="1604902"/>
    <lineage>
        <taxon>Bacteria</taxon>
        <taxon>Bacillati</taxon>
        <taxon>Bacillota</taxon>
        <taxon>Clostridia</taxon>
        <taxon>Eubacteriales</taxon>
        <taxon>Clostridiaceae</taxon>
        <taxon>Clostridium</taxon>
    </lineage>
</organism>
<dbReference type="InterPro" id="IPR003313">
    <property type="entry name" value="AraC-bd"/>
</dbReference>
<keyword evidence="1" id="KW-0805">Transcription regulation</keyword>
<dbReference type="EMBL" id="BRXR01000001">
    <property type="protein sequence ID" value="GLC31557.1"/>
    <property type="molecule type" value="Genomic_DNA"/>
</dbReference>